<protein>
    <submittedName>
        <fullName evidence="3">Zf-HC2 domain-containing protein</fullName>
    </submittedName>
</protein>
<keyword evidence="1" id="KW-0472">Membrane</keyword>
<proteinExistence type="predicted"/>
<reference evidence="3 4" key="1">
    <citation type="submission" date="2018-09" db="EMBL/GenBank/DDBJ databases">
        <title>A clostridial neurotoxin that targets Anopheles mosquitoes.</title>
        <authorList>
            <person name="Contreras E."/>
            <person name="Masuyer G."/>
            <person name="Qureshi N."/>
            <person name="Chawla S."/>
            <person name="Lim H.L."/>
            <person name="Chen J."/>
            <person name="Stenmark P."/>
            <person name="Gill S."/>
        </authorList>
    </citation>
    <scope>NUCLEOTIDE SEQUENCE [LARGE SCALE GENOMIC DNA]</scope>
    <source>
        <strain evidence="3 4">Cbm</strain>
    </source>
</reference>
<evidence type="ECO:0000313" key="3">
    <source>
        <dbReference type="EMBL" id="QEZ67640.1"/>
    </source>
</evidence>
<evidence type="ECO:0000313" key="4">
    <source>
        <dbReference type="Proteomes" id="UP000326961"/>
    </source>
</evidence>
<keyword evidence="1" id="KW-1133">Transmembrane helix</keyword>
<dbReference type="InterPro" id="IPR027383">
    <property type="entry name" value="Znf_put"/>
</dbReference>
<dbReference type="RefSeq" id="WP_142730639.1">
    <property type="nucleotide sequence ID" value="NZ_CP032452.1"/>
</dbReference>
<organism evidence="3 4">
    <name type="scientific">Paraclostridium bifermentans</name>
    <name type="common">Clostridium bifermentans</name>
    <dbReference type="NCBI Taxonomy" id="1490"/>
    <lineage>
        <taxon>Bacteria</taxon>
        <taxon>Bacillati</taxon>
        <taxon>Bacillota</taxon>
        <taxon>Clostridia</taxon>
        <taxon>Peptostreptococcales</taxon>
        <taxon>Peptostreptococcaceae</taxon>
        <taxon>Paraclostridium</taxon>
    </lineage>
</organism>
<gene>
    <name evidence="3" type="ORF">D4A35_01360</name>
</gene>
<evidence type="ECO:0000256" key="1">
    <source>
        <dbReference type="SAM" id="Phobius"/>
    </source>
</evidence>
<dbReference type="Pfam" id="PF13490">
    <property type="entry name" value="zf-HC2"/>
    <property type="match status" value="1"/>
</dbReference>
<accession>A0A5P3XBC8</accession>
<dbReference type="AlphaFoldDB" id="A0A5P3XBC8"/>
<evidence type="ECO:0000259" key="2">
    <source>
        <dbReference type="Pfam" id="PF13490"/>
    </source>
</evidence>
<keyword evidence="1" id="KW-0812">Transmembrane</keyword>
<sequence>MKKVDCEIIQDLLPLYIDNICSEKSKELINIHICSCDECLRDLNIMRESMFLIDPHTNSDNNSEIDILKKIKSSLLKKNIKLVAISCIFITIVFVLLGLYIFKHEDVILYKDVSIKIDEFGPEKNIIYTGPANNLVKSTEKTIKETDDTIYQSINLWLTKTPYTTFTKPTLKNYSVFTLNDYVDSVDVEHPDTKKVYKPVEIYYTDGISGERHLLWKDKTF</sequence>
<feature type="transmembrane region" description="Helical" evidence="1">
    <location>
        <begin position="82"/>
        <end position="102"/>
    </location>
</feature>
<dbReference type="EMBL" id="CP032452">
    <property type="protein sequence ID" value="QEZ67640.1"/>
    <property type="molecule type" value="Genomic_DNA"/>
</dbReference>
<name>A0A5P3XBC8_PARBF</name>
<dbReference type="Proteomes" id="UP000326961">
    <property type="component" value="Chromosome"/>
</dbReference>
<feature type="domain" description="Putative zinc-finger" evidence="2">
    <location>
        <begin position="6"/>
        <end position="39"/>
    </location>
</feature>